<keyword evidence="3" id="KW-1185">Reference proteome</keyword>
<gene>
    <name evidence="2" type="ORF">JMN32_05145</name>
</gene>
<dbReference type="Proteomes" id="UP000614216">
    <property type="component" value="Unassembled WGS sequence"/>
</dbReference>
<dbReference type="InterPro" id="IPR025359">
    <property type="entry name" value="SduA_C"/>
</dbReference>
<organism evidence="2 3">
    <name type="scientific">Fulvivirga marina</name>
    <dbReference type="NCBI Taxonomy" id="2494733"/>
    <lineage>
        <taxon>Bacteria</taxon>
        <taxon>Pseudomonadati</taxon>
        <taxon>Bacteroidota</taxon>
        <taxon>Cytophagia</taxon>
        <taxon>Cytophagales</taxon>
        <taxon>Fulvivirgaceae</taxon>
        <taxon>Fulvivirga</taxon>
    </lineage>
</organism>
<dbReference type="EMBL" id="JAEUGD010000018">
    <property type="protein sequence ID" value="MBL6445683.1"/>
    <property type="molecule type" value="Genomic_DNA"/>
</dbReference>
<dbReference type="RefSeq" id="WP_202855226.1">
    <property type="nucleotide sequence ID" value="NZ_JAEUGD010000018.1"/>
</dbReference>
<dbReference type="AlphaFoldDB" id="A0A937KCY7"/>
<name>A0A937KCY7_9BACT</name>
<evidence type="ECO:0000259" key="1">
    <source>
        <dbReference type="Pfam" id="PF14082"/>
    </source>
</evidence>
<comment type="caution">
    <text evidence="2">The sequence shown here is derived from an EMBL/GenBank/DDBJ whole genome shotgun (WGS) entry which is preliminary data.</text>
</comment>
<protein>
    <submittedName>
        <fullName evidence="2">DUF4263 domain-containing protein</fullName>
    </submittedName>
</protein>
<feature type="domain" description="Shedu protein SduA C-terminal" evidence="1">
    <location>
        <begin position="138"/>
        <end position="299"/>
    </location>
</feature>
<evidence type="ECO:0000313" key="3">
    <source>
        <dbReference type="Proteomes" id="UP000614216"/>
    </source>
</evidence>
<sequence>MKRLLINNKAKKDLFVKSGNRCAFPDCQQELLVNGNTFLGEIVHIESYSPAGPRYNPTNSVNEIFNISNLILLCPNHHRIIDASPEIYTIEKLKRFKEGNESIFENKPRKFELKKAEINFELNHQELLDLWQENELNDDEEFWQKLFCSNPAILSHILINPIIKVDDKSYLGGKSFDNKGGNIIDFLFKQKQNSDAILIEIKTPKTRLLGQKYRGNSYSISSDISGSIVQLLNYKNEFQRNYYALTDGSENGLKSFHPKCLLIAGSREMEEMDDNQNRSFGIFRNSLKDVEIITYDELYEKIKDVYDIFKKNDNNV</sequence>
<accession>A0A937KCY7</accession>
<proteinExistence type="predicted"/>
<dbReference type="Pfam" id="PF14082">
    <property type="entry name" value="SduA_C"/>
    <property type="match status" value="1"/>
</dbReference>
<reference evidence="2" key="1">
    <citation type="submission" date="2021-01" db="EMBL/GenBank/DDBJ databases">
        <title>Fulvivirga kasyanovii gen. nov., sp nov., a novel member of the phylum Bacteroidetes isolated from seawater in a mussel farm.</title>
        <authorList>
            <person name="Zhao L.-H."/>
            <person name="Wang Z.-J."/>
        </authorList>
    </citation>
    <scope>NUCLEOTIDE SEQUENCE</scope>
    <source>
        <strain evidence="2">29W222</strain>
    </source>
</reference>
<evidence type="ECO:0000313" key="2">
    <source>
        <dbReference type="EMBL" id="MBL6445683.1"/>
    </source>
</evidence>